<dbReference type="Proteomes" id="UP001497497">
    <property type="component" value="Unassembled WGS sequence"/>
</dbReference>
<name>A0AAV2H6F9_LYMST</name>
<dbReference type="AlphaFoldDB" id="A0AAV2H6F9"/>
<keyword evidence="1" id="KW-0812">Transmembrane</keyword>
<organism evidence="3 4">
    <name type="scientific">Lymnaea stagnalis</name>
    <name type="common">Great pond snail</name>
    <name type="synonym">Helix stagnalis</name>
    <dbReference type="NCBI Taxonomy" id="6523"/>
    <lineage>
        <taxon>Eukaryota</taxon>
        <taxon>Metazoa</taxon>
        <taxon>Spiralia</taxon>
        <taxon>Lophotrochozoa</taxon>
        <taxon>Mollusca</taxon>
        <taxon>Gastropoda</taxon>
        <taxon>Heterobranchia</taxon>
        <taxon>Euthyneura</taxon>
        <taxon>Panpulmonata</taxon>
        <taxon>Hygrophila</taxon>
        <taxon>Lymnaeoidea</taxon>
        <taxon>Lymnaeidae</taxon>
        <taxon>Lymnaea</taxon>
    </lineage>
</organism>
<keyword evidence="4" id="KW-1185">Reference proteome</keyword>
<keyword evidence="1" id="KW-0472">Membrane</keyword>
<feature type="chain" id="PRO_5043550648" evidence="2">
    <location>
        <begin position="20"/>
        <end position="303"/>
    </location>
</feature>
<evidence type="ECO:0000313" key="4">
    <source>
        <dbReference type="Proteomes" id="UP001497497"/>
    </source>
</evidence>
<proteinExistence type="predicted"/>
<feature type="transmembrane region" description="Helical" evidence="1">
    <location>
        <begin position="252"/>
        <end position="272"/>
    </location>
</feature>
<evidence type="ECO:0000256" key="2">
    <source>
        <dbReference type="SAM" id="SignalP"/>
    </source>
</evidence>
<feature type="signal peptide" evidence="2">
    <location>
        <begin position="1"/>
        <end position="19"/>
    </location>
</feature>
<accession>A0AAV2H6F9</accession>
<dbReference type="EMBL" id="CAXITT010000046">
    <property type="protein sequence ID" value="CAL1529297.1"/>
    <property type="molecule type" value="Genomic_DNA"/>
</dbReference>
<keyword evidence="2" id="KW-0732">Signal</keyword>
<sequence>MQLLYVIFILIICSYSGYCMSIELLGHIQNTSITNCEKGLINTDVVVSKFDVNYSQEDPSPKFAQFYIRTLKDDGPNLLEDDVIDLEQHCTSDQDSKCFRTGPDRVIITIKLKGSTNYSGASIHAKIVTSSNEEDIKSPPYKFPDIHDSSEVDLSIDGKRTSEIKIFRNLTSPETTVAFVCESKVKPCWIQISEDNKVLSENKDLINFVVVSIAQGNRLLTITYGCCSLKGYVKTILYYAHGDFSESKVSNYYLLFILVFPVVAIIIIIIIVKWDKIKTCYKKLIKKNQDWSERHKVSKKNSS</sequence>
<protein>
    <submittedName>
        <fullName evidence="3">Uncharacterized protein</fullName>
    </submittedName>
</protein>
<gene>
    <name evidence="3" type="ORF">GSLYS_00003452001</name>
</gene>
<reference evidence="3 4" key="1">
    <citation type="submission" date="2024-04" db="EMBL/GenBank/DDBJ databases">
        <authorList>
            <consortium name="Genoscope - CEA"/>
            <person name="William W."/>
        </authorList>
    </citation>
    <scope>NUCLEOTIDE SEQUENCE [LARGE SCALE GENOMIC DNA]</scope>
</reference>
<evidence type="ECO:0000313" key="3">
    <source>
        <dbReference type="EMBL" id="CAL1529297.1"/>
    </source>
</evidence>
<comment type="caution">
    <text evidence="3">The sequence shown here is derived from an EMBL/GenBank/DDBJ whole genome shotgun (WGS) entry which is preliminary data.</text>
</comment>
<evidence type="ECO:0000256" key="1">
    <source>
        <dbReference type="SAM" id="Phobius"/>
    </source>
</evidence>
<keyword evidence="1" id="KW-1133">Transmembrane helix</keyword>